<dbReference type="UniPathway" id="UPA00031">
    <property type="reaction ID" value="UER00009"/>
</dbReference>
<accession>A0A644V2Y5</accession>
<dbReference type="EMBL" id="VSSQ01000207">
    <property type="protein sequence ID" value="MPL85567.1"/>
    <property type="molecule type" value="Genomic_DNA"/>
</dbReference>
<evidence type="ECO:0000256" key="2">
    <source>
        <dbReference type="ARBA" id="ARBA00004496"/>
    </source>
</evidence>
<keyword evidence="8" id="KW-0368">Histidine biosynthesis</keyword>
<dbReference type="InterPro" id="IPR013785">
    <property type="entry name" value="Aldolase_TIM"/>
</dbReference>
<evidence type="ECO:0000256" key="4">
    <source>
        <dbReference type="ARBA" id="ARBA00009667"/>
    </source>
</evidence>
<evidence type="ECO:0000256" key="6">
    <source>
        <dbReference type="ARBA" id="ARBA00022490"/>
    </source>
</evidence>
<comment type="subcellular location">
    <subcellularLocation>
        <location evidence="2">Cytoplasm</location>
    </subcellularLocation>
</comment>
<evidence type="ECO:0000256" key="3">
    <source>
        <dbReference type="ARBA" id="ARBA00005133"/>
    </source>
</evidence>
<dbReference type="InterPro" id="IPR011060">
    <property type="entry name" value="RibuloseP-bd_barrel"/>
</dbReference>
<evidence type="ECO:0000256" key="5">
    <source>
        <dbReference type="ARBA" id="ARBA00012550"/>
    </source>
</evidence>
<dbReference type="GO" id="GO:0000162">
    <property type="term" value="P:L-tryptophan biosynthetic process"/>
    <property type="evidence" value="ECO:0007669"/>
    <property type="project" value="TreeGrafter"/>
</dbReference>
<dbReference type="EC" id="5.3.1.16" evidence="5"/>
<dbReference type="InterPro" id="IPR044524">
    <property type="entry name" value="Isoase_HisA-like"/>
</dbReference>
<comment type="similarity">
    <text evidence="4">Belongs to the HisA/HisF family.</text>
</comment>
<dbReference type="NCBIfam" id="TIGR00007">
    <property type="entry name" value="1-(5-phosphoribosyl)-5-[(5-phosphoribosylamino)methylideneamino]imidazole-4-carboxamide isomerase"/>
    <property type="match status" value="1"/>
</dbReference>
<gene>
    <name evidence="10" type="primary">hisA_8</name>
    <name evidence="10" type="ORF">SDC9_31537</name>
</gene>
<dbReference type="GO" id="GO:0005737">
    <property type="term" value="C:cytoplasm"/>
    <property type="evidence" value="ECO:0007669"/>
    <property type="project" value="UniProtKB-SubCell"/>
</dbReference>
<sequence>MQVFPAVDILSGNCVQLVGGDRLTATVYGSPMDNARRWISEGASNLHVVNLDGAFTASTTNAAMIREVVERTDVFVQVGGGIRSLEDARGWLNCGVSRIILSTFATQDPSVIRTLSQEFGSERIMAGVDARNGEIAVSGWQELAGDFIGWAERFEGLGAGSLLFTNVDVEGKQSGIDRAPVQKLLDAVSIPVIIAGGVTSSQDVRCLKELGAAGCVLGSALYSGKITLKEALEAAV</sequence>
<dbReference type="InterPro" id="IPR006063">
    <property type="entry name" value="HisA_bact_arch"/>
</dbReference>
<dbReference type="PANTHER" id="PTHR43090:SF7">
    <property type="entry name" value="1-(5-PHOSPHORIBOSYL)-5-[(5-PHOSPHORIBOSYLAMINO)METHYLIDENEAMINO] IMIDAZOLE-4-CARBOXAMIDE ISOMERASE"/>
    <property type="match status" value="1"/>
</dbReference>
<dbReference type="NCBIfam" id="NF010112">
    <property type="entry name" value="PRK13585.1"/>
    <property type="match status" value="1"/>
</dbReference>
<keyword evidence="7" id="KW-0028">Amino-acid biosynthesis</keyword>
<comment type="caution">
    <text evidence="10">The sequence shown here is derived from an EMBL/GenBank/DDBJ whole genome shotgun (WGS) entry which is preliminary data.</text>
</comment>
<evidence type="ECO:0000256" key="1">
    <source>
        <dbReference type="ARBA" id="ARBA00000901"/>
    </source>
</evidence>
<keyword evidence="9 10" id="KW-0413">Isomerase</keyword>
<dbReference type="AlphaFoldDB" id="A0A644V2Y5"/>
<evidence type="ECO:0000313" key="10">
    <source>
        <dbReference type="EMBL" id="MPL85567.1"/>
    </source>
</evidence>
<dbReference type="InterPro" id="IPR006062">
    <property type="entry name" value="His_biosynth"/>
</dbReference>
<reference evidence="10" key="1">
    <citation type="submission" date="2019-08" db="EMBL/GenBank/DDBJ databases">
        <authorList>
            <person name="Kucharzyk K."/>
            <person name="Murdoch R.W."/>
            <person name="Higgins S."/>
            <person name="Loffler F."/>
        </authorList>
    </citation>
    <scope>NUCLEOTIDE SEQUENCE</scope>
</reference>
<proteinExistence type="inferred from homology"/>
<dbReference type="GO" id="GO:0003949">
    <property type="term" value="F:1-(5-phosphoribosyl)-5-[(5-phosphoribosylamino)methylideneamino]imidazole-4-carboxamide isomerase activity"/>
    <property type="evidence" value="ECO:0007669"/>
    <property type="project" value="UniProtKB-EC"/>
</dbReference>
<name>A0A644V2Y5_9ZZZZ</name>
<protein>
    <recommendedName>
        <fullName evidence="5">1-(5-phosphoribosyl)-5-[(5-phosphoribosylamino)methylideneamino]imidazole-4-carboxamideisomerase</fullName>
        <ecNumber evidence="5">5.3.1.16</ecNumber>
    </recommendedName>
</protein>
<evidence type="ECO:0000256" key="9">
    <source>
        <dbReference type="ARBA" id="ARBA00023235"/>
    </source>
</evidence>
<organism evidence="10">
    <name type="scientific">bioreactor metagenome</name>
    <dbReference type="NCBI Taxonomy" id="1076179"/>
    <lineage>
        <taxon>unclassified sequences</taxon>
        <taxon>metagenomes</taxon>
        <taxon>ecological metagenomes</taxon>
    </lineage>
</organism>
<dbReference type="GO" id="GO:0000105">
    <property type="term" value="P:L-histidine biosynthetic process"/>
    <property type="evidence" value="ECO:0007669"/>
    <property type="project" value="UniProtKB-UniPathway"/>
</dbReference>
<comment type="pathway">
    <text evidence="3">Amino-acid biosynthesis; L-histidine biosynthesis; L-histidine from 5-phospho-alpha-D-ribose 1-diphosphate: step 4/9.</text>
</comment>
<comment type="catalytic activity">
    <reaction evidence="1">
        <text>1-(5-phospho-beta-D-ribosyl)-5-[(5-phospho-beta-D-ribosylamino)methylideneamino]imidazole-4-carboxamide = 5-[(5-phospho-1-deoxy-D-ribulos-1-ylimino)methylamino]-1-(5-phospho-beta-D-ribosyl)imidazole-4-carboxamide</text>
        <dbReference type="Rhea" id="RHEA:15469"/>
        <dbReference type="ChEBI" id="CHEBI:58435"/>
        <dbReference type="ChEBI" id="CHEBI:58525"/>
        <dbReference type="EC" id="5.3.1.16"/>
    </reaction>
</comment>
<dbReference type="Gene3D" id="3.20.20.70">
    <property type="entry name" value="Aldolase class I"/>
    <property type="match status" value="1"/>
</dbReference>
<dbReference type="PANTHER" id="PTHR43090">
    <property type="entry name" value="1-(5-PHOSPHORIBOSYL)-5-[(5-PHOSPHORIBOSYLAMINO)METHYLIDENEAMINO] IMIDAZOLE-4-CARBOXAMIDE ISOMERASE"/>
    <property type="match status" value="1"/>
</dbReference>
<dbReference type="HAMAP" id="MF_01014">
    <property type="entry name" value="HisA"/>
    <property type="match status" value="1"/>
</dbReference>
<dbReference type="FunFam" id="3.20.20.70:FF:000009">
    <property type="entry name" value="1-(5-phosphoribosyl)-5-[(5-phosphoribosylamino)methylideneamino] imidazole-4-carboxamide isomerase"/>
    <property type="match status" value="1"/>
</dbReference>
<evidence type="ECO:0000256" key="8">
    <source>
        <dbReference type="ARBA" id="ARBA00023102"/>
    </source>
</evidence>
<dbReference type="Pfam" id="PF00977">
    <property type="entry name" value="His_biosynth"/>
    <property type="match status" value="1"/>
</dbReference>
<dbReference type="CDD" id="cd04732">
    <property type="entry name" value="HisA"/>
    <property type="match status" value="1"/>
</dbReference>
<dbReference type="SUPFAM" id="SSF51366">
    <property type="entry name" value="Ribulose-phoshate binding barrel"/>
    <property type="match status" value="1"/>
</dbReference>
<dbReference type="InterPro" id="IPR023016">
    <property type="entry name" value="HisA/PriA"/>
</dbReference>
<evidence type="ECO:0000256" key="7">
    <source>
        <dbReference type="ARBA" id="ARBA00022605"/>
    </source>
</evidence>
<keyword evidence="6" id="KW-0963">Cytoplasm</keyword>